<feature type="binding site" evidence="8">
    <location>
        <position position="195"/>
    </location>
    <ligand>
        <name>Zn(2+)</name>
        <dbReference type="ChEBI" id="CHEBI:29105"/>
    </ligand>
</feature>
<dbReference type="OrthoDB" id="9776488at2"/>
<feature type="binding site" evidence="7">
    <location>
        <position position="142"/>
    </location>
    <ligand>
        <name>substrate</name>
    </ligand>
</feature>
<protein>
    <submittedName>
        <fullName evidence="10">N-acetylglucosamine-6-phosphate deacetylase</fullName>
        <ecNumber evidence="10">3.5.1.25</ecNumber>
    </submittedName>
</protein>
<dbReference type="PIRSF" id="PIRSF038994">
    <property type="entry name" value="NagA"/>
    <property type="match status" value="1"/>
</dbReference>
<dbReference type="GO" id="GO:0008448">
    <property type="term" value="F:N-acetylglucosamine-6-phosphate deacetylase activity"/>
    <property type="evidence" value="ECO:0007669"/>
    <property type="project" value="UniProtKB-EC"/>
</dbReference>
<feature type="active site" description="Proton donor/acceptor" evidence="6">
    <location>
        <position position="274"/>
    </location>
</feature>
<feature type="domain" description="Amidohydrolase-related" evidence="9">
    <location>
        <begin position="54"/>
        <end position="364"/>
    </location>
</feature>
<dbReference type="Gene3D" id="2.30.40.10">
    <property type="entry name" value="Urease, subunit C, domain 1"/>
    <property type="match status" value="1"/>
</dbReference>
<name>A0A4P6UXI6_9HYPH</name>
<gene>
    <name evidence="10" type="primary">nagA</name>
    <name evidence="10" type="ORF">E0E05_04065</name>
</gene>
<evidence type="ECO:0000256" key="5">
    <source>
        <dbReference type="PIRNR" id="PIRNR038994"/>
    </source>
</evidence>
<dbReference type="GeneID" id="90766462"/>
<dbReference type="Gene3D" id="3.20.20.140">
    <property type="entry name" value="Metal-dependent hydrolases"/>
    <property type="match status" value="1"/>
</dbReference>
<evidence type="ECO:0000256" key="1">
    <source>
        <dbReference type="ARBA" id="ARBA00010716"/>
    </source>
</evidence>
<sequence>MSSATVFRARTIFDGWVVHRDRQLVVENGIVTGLAHLDDAPAGARIVDTQAELLSPGFVDWQVNGGGGVLFNDDPSPEGLERIADAHRPYGTTALVPTVITDEVVVTRAAADAAAAAIARGSRGIIGIHFEGPHISVARKGVHAPRFIRPMEDADRAMLCRGGLGRVVATIAPENATPEDVAALDDAGVIVSLGHTAADHDAARRYFAAGARAVTHLFNAMEPLHHREPGLIGAALENPSVHIGLIADGHHVHPAVLSMVFANGPRDRLSLVTDAMSSVGDRSDSFTLNGRTVKRANGRLTLEDGTLAGSDLDMISAIRLCVQACGVAPVDALRMATSAPARMLGLTAHGTFSRGARADIVALGADLRIEAMFLAGMPCM</sequence>
<dbReference type="GO" id="GO:0006046">
    <property type="term" value="P:N-acetylglucosamine catabolic process"/>
    <property type="evidence" value="ECO:0007669"/>
    <property type="project" value="TreeGrafter"/>
</dbReference>
<dbReference type="InterPro" id="IPR006680">
    <property type="entry name" value="Amidohydro-rel"/>
</dbReference>
<feature type="binding site" evidence="7">
    <location>
        <begin position="219"/>
        <end position="220"/>
    </location>
    <ligand>
        <name>substrate</name>
    </ligand>
</feature>
<dbReference type="Pfam" id="PF01979">
    <property type="entry name" value="Amidohydro_1"/>
    <property type="match status" value="1"/>
</dbReference>
<keyword evidence="4 5" id="KW-0119">Carbohydrate metabolism</keyword>
<evidence type="ECO:0000256" key="3">
    <source>
        <dbReference type="ARBA" id="ARBA00022801"/>
    </source>
</evidence>
<dbReference type="SUPFAM" id="SSF51556">
    <property type="entry name" value="Metallo-dependent hydrolases"/>
    <property type="match status" value="1"/>
</dbReference>
<dbReference type="KEGG" id="rpod:E0E05_04065"/>
<dbReference type="InterPro" id="IPR003764">
    <property type="entry name" value="GlcNAc_6-P_deAcase"/>
</dbReference>
<feature type="binding site" evidence="8">
    <location>
        <position position="216"/>
    </location>
    <ligand>
        <name>Zn(2+)</name>
        <dbReference type="ChEBI" id="CHEBI:29105"/>
    </ligand>
</feature>
<evidence type="ECO:0000259" key="9">
    <source>
        <dbReference type="Pfam" id="PF01979"/>
    </source>
</evidence>
<feature type="binding site" evidence="8">
    <location>
        <position position="131"/>
    </location>
    <ligand>
        <name>Zn(2+)</name>
        <dbReference type="ChEBI" id="CHEBI:29105"/>
    </ligand>
</feature>
<evidence type="ECO:0000256" key="4">
    <source>
        <dbReference type="ARBA" id="ARBA00023277"/>
    </source>
</evidence>
<evidence type="ECO:0000313" key="10">
    <source>
        <dbReference type="EMBL" id="QBK29847.1"/>
    </source>
</evidence>
<dbReference type="EMBL" id="CP036532">
    <property type="protein sequence ID" value="QBK29847.1"/>
    <property type="molecule type" value="Genomic_DNA"/>
</dbReference>
<feature type="binding site" evidence="7">
    <location>
        <begin position="307"/>
        <end position="309"/>
    </location>
    <ligand>
        <name>substrate</name>
    </ligand>
</feature>
<dbReference type="NCBIfam" id="TIGR00221">
    <property type="entry name" value="nagA"/>
    <property type="match status" value="1"/>
</dbReference>
<dbReference type="SUPFAM" id="SSF51338">
    <property type="entry name" value="Composite domain of metallo-dependent hydrolases"/>
    <property type="match status" value="1"/>
</dbReference>
<evidence type="ECO:0000256" key="7">
    <source>
        <dbReference type="PIRSR" id="PIRSR038994-2"/>
    </source>
</evidence>
<proteinExistence type="inferred from homology"/>
<dbReference type="EC" id="3.5.1.25" evidence="10"/>
<dbReference type="AlphaFoldDB" id="A0A4P6UXI6"/>
<dbReference type="PANTHER" id="PTHR11113:SF14">
    <property type="entry name" value="N-ACETYLGLUCOSAMINE-6-PHOSPHATE DEACETYLASE"/>
    <property type="match status" value="1"/>
</dbReference>
<evidence type="ECO:0000313" key="11">
    <source>
        <dbReference type="Proteomes" id="UP000293719"/>
    </source>
</evidence>
<evidence type="ECO:0000256" key="8">
    <source>
        <dbReference type="PIRSR" id="PIRSR038994-3"/>
    </source>
</evidence>
<keyword evidence="2 8" id="KW-0479">Metal-binding</keyword>
<keyword evidence="11" id="KW-1185">Reference proteome</keyword>
<accession>A0A4P6UXI6</accession>
<dbReference type="GO" id="GO:0046872">
    <property type="term" value="F:metal ion binding"/>
    <property type="evidence" value="ECO:0007669"/>
    <property type="project" value="UniProtKB-KW"/>
</dbReference>
<dbReference type="PANTHER" id="PTHR11113">
    <property type="entry name" value="N-ACETYLGLUCOSAMINE-6-PHOSPHATE DEACETYLASE"/>
    <property type="match status" value="1"/>
</dbReference>
<dbReference type="InterPro" id="IPR011059">
    <property type="entry name" value="Metal-dep_hydrolase_composite"/>
</dbReference>
<evidence type="ECO:0000256" key="6">
    <source>
        <dbReference type="PIRSR" id="PIRSR038994-1"/>
    </source>
</evidence>
<reference evidence="10 11" key="1">
    <citation type="journal article" date="2017" name="Int. J. Syst. Evol. Microbiol.">
        <title>Roseitalea porphyridii gen. nov., sp. nov., isolated from a red alga, and reclassification of Hoeflea suaedae Chung et al. 2013 as Pseudohoeflea suaedae gen. nov., comb. nov.</title>
        <authorList>
            <person name="Hyeon J.W."/>
            <person name="Jeong S.E."/>
            <person name="Baek K."/>
            <person name="Jeon C.O."/>
        </authorList>
    </citation>
    <scope>NUCLEOTIDE SEQUENCE [LARGE SCALE GENOMIC DNA]</scope>
    <source>
        <strain evidence="10 11">MA7-20</strain>
    </source>
</reference>
<keyword evidence="3 5" id="KW-0378">Hydrolase</keyword>
<comment type="similarity">
    <text evidence="1 5">Belongs to the metallo-dependent hydrolases superfamily. NagA family.</text>
</comment>
<organism evidence="10 11">
    <name type="scientific">Roseitalea porphyridii</name>
    <dbReference type="NCBI Taxonomy" id="1852022"/>
    <lineage>
        <taxon>Bacteria</taxon>
        <taxon>Pseudomonadati</taxon>
        <taxon>Pseudomonadota</taxon>
        <taxon>Alphaproteobacteria</taxon>
        <taxon>Hyphomicrobiales</taxon>
        <taxon>Ahrensiaceae</taxon>
        <taxon>Roseitalea</taxon>
    </lineage>
</organism>
<feature type="binding site" evidence="7">
    <location>
        <position position="251"/>
    </location>
    <ligand>
        <name>substrate</name>
    </ligand>
</feature>
<dbReference type="InterPro" id="IPR032466">
    <property type="entry name" value="Metal_Hydrolase"/>
</dbReference>
<evidence type="ECO:0000256" key="2">
    <source>
        <dbReference type="ARBA" id="ARBA00022723"/>
    </source>
</evidence>
<dbReference type="Proteomes" id="UP000293719">
    <property type="component" value="Chromosome"/>
</dbReference>
<feature type="binding site" evidence="7">
    <location>
        <position position="227"/>
    </location>
    <ligand>
        <name>substrate</name>
    </ligand>
</feature>
<comment type="cofactor">
    <cofactor evidence="8">
        <name>a divalent metal cation</name>
        <dbReference type="ChEBI" id="CHEBI:60240"/>
    </cofactor>
    <text evidence="8">Binds 1 divalent metal cation per subunit.</text>
</comment>
<dbReference type="RefSeq" id="WP_131615558.1">
    <property type="nucleotide sequence ID" value="NZ_CP036532.1"/>
</dbReference>